<keyword evidence="4" id="KW-1185">Reference proteome</keyword>
<dbReference type="InterPro" id="IPR025877">
    <property type="entry name" value="MobA-like_NTP_Trfase"/>
</dbReference>
<evidence type="ECO:0000313" key="3">
    <source>
        <dbReference type="EMBL" id="TQV69153.1"/>
    </source>
</evidence>
<feature type="domain" description="MobA-like NTP transferase" evidence="2">
    <location>
        <begin position="8"/>
        <end position="164"/>
    </location>
</feature>
<proteinExistence type="predicted"/>
<dbReference type="PANTHER" id="PTHR43777:SF1">
    <property type="entry name" value="MOLYBDENUM COFACTOR CYTIDYLYLTRANSFERASE"/>
    <property type="match status" value="1"/>
</dbReference>
<organism evidence="3 4">
    <name type="scientific">Aliiroseovarius halocynthiae</name>
    <dbReference type="NCBI Taxonomy" id="985055"/>
    <lineage>
        <taxon>Bacteria</taxon>
        <taxon>Pseudomonadati</taxon>
        <taxon>Pseudomonadota</taxon>
        <taxon>Alphaproteobacteria</taxon>
        <taxon>Rhodobacterales</taxon>
        <taxon>Paracoccaceae</taxon>
        <taxon>Aliiroseovarius</taxon>
    </lineage>
</organism>
<keyword evidence="1" id="KW-0460">Magnesium</keyword>
<dbReference type="PANTHER" id="PTHR43777">
    <property type="entry name" value="MOLYBDENUM COFACTOR CYTIDYLYLTRANSFERASE"/>
    <property type="match status" value="1"/>
</dbReference>
<dbReference type="AlphaFoldDB" id="A0A545SW12"/>
<dbReference type="CDD" id="cd04182">
    <property type="entry name" value="GT_2_like_f"/>
    <property type="match status" value="1"/>
</dbReference>
<comment type="caution">
    <text evidence="3">The sequence shown here is derived from an EMBL/GenBank/DDBJ whole genome shotgun (WGS) entry which is preliminary data.</text>
</comment>
<dbReference type="Gene3D" id="3.90.550.10">
    <property type="entry name" value="Spore Coat Polysaccharide Biosynthesis Protein SpsA, Chain A"/>
    <property type="match status" value="1"/>
</dbReference>
<dbReference type="OrthoDB" id="9779263at2"/>
<dbReference type="GO" id="GO:0016779">
    <property type="term" value="F:nucleotidyltransferase activity"/>
    <property type="evidence" value="ECO:0007669"/>
    <property type="project" value="UniProtKB-ARBA"/>
</dbReference>
<dbReference type="SUPFAM" id="SSF53448">
    <property type="entry name" value="Nucleotide-diphospho-sugar transferases"/>
    <property type="match status" value="1"/>
</dbReference>
<dbReference type="EMBL" id="VICH01000004">
    <property type="protein sequence ID" value="TQV69153.1"/>
    <property type="molecule type" value="Genomic_DNA"/>
</dbReference>
<dbReference type="InterPro" id="IPR029044">
    <property type="entry name" value="Nucleotide-diphossugar_trans"/>
</dbReference>
<protein>
    <submittedName>
        <fullName evidence="3">Nucleotidyltransferase family protein</fullName>
    </submittedName>
</protein>
<dbReference type="Proteomes" id="UP000315816">
    <property type="component" value="Unassembled WGS sequence"/>
</dbReference>
<evidence type="ECO:0000259" key="2">
    <source>
        <dbReference type="Pfam" id="PF12804"/>
    </source>
</evidence>
<gene>
    <name evidence="3" type="ORF">FIL88_06205</name>
</gene>
<dbReference type="Pfam" id="PF12804">
    <property type="entry name" value="NTP_transf_3"/>
    <property type="match status" value="1"/>
</dbReference>
<evidence type="ECO:0000313" key="4">
    <source>
        <dbReference type="Proteomes" id="UP000315816"/>
    </source>
</evidence>
<reference evidence="3 4" key="1">
    <citation type="submission" date="2019-06" db="EMBL/GenBank/DDBJ databases">
        <title>A novel species of marine bacteria.</title>
        <authorList>
            <person name="Wang Y."/>
        </authorList>
    </citation>
    <scope>NUCLEOTIDE SEQUENCE [LARGE SCALE GENOMIC DNA]</scope>
    <source>
        <strain evidence="3 4">MA1-10</strain>
    </source>
</reference>
<dbReference type="RefSeq" id="WP_142852903.1">
    <property type="nucleotide sequence ID" value="NZ_FXWW01000001.1"/>
</dbReference>
<sequence length="200" mass="21535">MTAANIAVVLLAAGQSRRMGQDKLLKTLPNGKSLLEDRIRMIAATGVTPFVALPENSQRTRLLETLPAVVVPVKDQTLGLGHSLSTAVAAIPAQIDGIMVMLCDLPDLTSNDLSAMMAQFDGSSILRGASEDGIPGHPVIFPMTYRTQLMTITGDKGAQDVLQNSPVTLHRLPGQNAVLDLDTPEDWAEWEKETVRSPRK</sequence>
<name>A0A545SW12_9RHOB</name>
<keyword evidence="3" id="KW-0808">Transferase</keyword>
<evidence type="ECO:0000256" key="1">
    <source>
        <dbReference type="ARBA" id="ARBA00022842"/>
    </source>
</evidence>
<accession>A0A545SW12</accession>